<protein>
    <submittedName>
        <fullName evidence="6">Oxidoreductase</fullName>
    </submittedName>
</protein>
<evidence type="ECO:0000256" key="4">
    <source>
        <dbReference type="SAM" id="MobiDB-lite"/>
    </source>
</evidence>
<dbReference type="InterPro" id="IPR057326">
    <property type="entry name" value="KR_dom"/>
</dbReference>
<reference evidence="6" key="1">
    <citation type="journal article" date="2018" name="Int. J. Syst. Evol. Microbiol.">
        <title>Jatrophihabitans telluris sp. nov., isolated from sediment soil of lava forest wetlands and the emended description of the genus Jatrophihabitans.</title>
        <authorList>
            <person name="Lee K.C."/>
            <person name="Suh M.K."/>
            <person name="Eom M.K."/>
            <person name="Kim K.K."/>
            <person name="Kim J.S."/>
            <person name="Kim D.S."/>
            <person name="Ko S.H."/>
            <person name="Shin Y.K."/>
            <person name="Lee J.S."/>
        </authorList>
    </citation>
    <scope>NUCLEOTIDE SEQUENCE</scope>
    <source>
        <strain evidence="6">N237</strain>
    </source>
</reference>
<name>A0ABY4R0R5_9ACTN</name>
<dbReference type="NCBIfam" id="NF004826">
    <property type="entry name" value="PRK06182.1"/>
    <property type="match status" value="1"/>
</dbReference>
<dbReference type="CDD" id="cd05374">
    <property type="entry name" value="17beta-HSD-like_SDR_c"/>
    <property type="match status" value="1"/>
</dbReference>
<dbReference type="RefSeq" id="WP_249772650.1">
    <property type="nucleotide sequence ID" value="NZ_CP097332.1"/>
</dbReference>
<reference evidence="6" key="2">
    <citation type="submission" date="2022-05" db="EMBL/GenBank/DDBJ databases">
        <authorList>
            <person name="Kim J.-S."/>
            <person name="Lee K."/>
            <person name="Suh M."/>
            <person name="Eom M."/>
            <person name="Kim J.-S."/>
            <person name="Kim D.-S."/>
            <person name="Ko S.-H."/>
            <person name="Shin Y."/>
            <person name="Lee J.-S."/>
        </authorList>
    </citation>
    <scope>NUCLEOTIDE SEQUENCE</scope>
    <source>
        <strain evidence="6">N237</strain>
    </source>
</reference>
<dbReference type="PRINTS" id="PR00080">
    <property type="entry name" value="SDRFAMILY"/>
</dbReference>
<proteinExistence type="inferred from homology"/>
<dbReference type="Pfam" id="PF00106">
    <property type="entry name" value="adh_short"/>
    <property type="match status" value="1"/>
</dbReference>
<accession>A0ABY4R0R5</accession>
<evidence type="ECO:0000256" key="3">
    <source>
        <dbReference type="RuleBase" id="RU000363"/>
    </source>
</evidence>
<dbReference type="PRINTS" id="PR00081">
    <property type="entry name" value="GDHRDH"/>
</dbReference>
<dbReference type="PANTHER" id="PTHR44169">
    <property type="entry name" value="NADPH-DEPENDENT 1-ACYLDIHYDROXYACETONE PHOSPHATE REDUCTASE"/>
    <property type="match status" value="1"/>
</dbReference>
<sequence>MPQPPSSSPPDQPVTDRSRKHRTEVVLVTGCSSGIGAATAARLAAAGHIVYASARQPDTLAALTVGGCRPLALDVTSEESMTGAVDRVLAEQGRIDVLVNNAGYGQYGPIEQIPIEQVRQQFETNVFGLVRLTQLVLPGMRQRRHGRIVNVSSMGGRTTLPGGGIYHASKYAVEAVSNALRLEVRPFGVQVVLIEPGVVRTPWSEQALGHQQSTGTENDPYARYKQGVEVSFASAFTGSLAKLSISPDQVAEVIERAVAARRPRARYLISAMAKSLVLLDAVLPDRIHDAVLRQQYHLP</sequence>
<keyword evidence="7" id="KW-1185">Reference proteome</keyword>
<feature type="domain" description="Ketoreductase" evidence="5">
    <location>
        <begin position="24"/>
        <end position="206"/>
    </location>
</feature>
<dbReference type="SUPFAM" id="SSF51735">
    <property type="entry name" value="NAD(P)-binding Rossmann-fold domains"/>
    <property type="match status" value="1"/>
</dbReference>
<dbReference type="InterPro" id="IPR002347">
    <property type="entry name" value="SDR_fam"/>
</dbReference>
<evidence type="ECO:0000313" key="6">
    <source>
        <dbReference type="EMBL" id="UQX88851.1"/>
    </source>
</evidence>
<keyword evidence="2" id="KW-0560">Oxidoreductase</keyword>
<gene>
    <name evidence="6" type="ORF">M6D93_02340</name>
</gene>
<dbReference type="Proteomes" id="UP001056336">
    <property type="component" value="Chromosome"/>
</dbReference>
<comment type="similarity">
    <text evidence="1 3">Belongs to the short-chain dehydrogenases/reductases (SDR) family.</text>
</comment>
<dbReference type="PANTHER" id="PTHR44169:SF6">
    <property type="entry name" value="NADPH-DEPENDENT 1-ACYLDIHYDROXYACETONE PHOSPHATE REDUCTASE"/>
    <property type="match status" value="1"/>
</dbReference>
<evidence type="ECO:0000256" key="1">
    <source>
        <dbReference type="ARBA" id="ARBA00006484"/>
    </source>
</evidence>
<evidence type="ECO:0000256" key="2">
    <source>
        <dbReference type="ARBA" id="ARBA00023002"/>
    </source>
</evidence>
<evidence type="ECO:0000313" key="7">
    <source>
        <dbReference type="Proteomes" id="UP001056336"/>
    </source>
</evidence>
<feature type="region of interest" description="Disordered" evidence="4">
    <location>
        <begin position="1"/>
        <end position="20"/>
    </location>
</feature>
<evidence type="ECO:0000259" key="5">
    <source>
        <dbReference type="SMART" id="SM00822"/>
    </source>
</evidence>
<dbReference type="Gene3D" id="3.40.50.720">
    <property type="entry name" value="NAD(P)-binding Rossmann-like Domain"/>
    <property type="match status" value="1"/>
</dbReference>
<dbReference type="InterPro" id="IPR036291">
    <property type="entry name" value="NAD(P)-bd_dom_sf"/>
</dbReference>
<organism evidence="6 7">
    <name type="scientific">Jatrophihabitans telluris</name>
    <dbReference type="NCBI Taxonomy" id="2038343"/>
    <lineage>
        <taxon>Bacteria</taxon>
        <taxon>Bacillati</taxon>
        <taxon>Actinomycetota</taxon>
        <taxon>Actinomycetes</taxon>
        <taxon>Jatrophihabitantales</taxon>
        <taxon>Jatrophihabitantaceae</taxon>
        <taxon>Jatrophihabitans</taxon>
    </lineage>
</organism>
<feature type="compositionally biased region" description="Pro residues" evidence="4">
    <location>
        <begin position="1"/>
        <end position="12"/>
    </location>
</feature>
<dbReference type="EMBL" id="CP097332">
    <property type="protein sequence ID" value="UQX88851.1"/>
    <property type="molecule type" value="Genomic_DNA"/>
</dbReference>
<dbReference type="SMART" id="SM00822">
    <property type="entry name" value="PKS_KR"/>
    <property type="match status" value="1"/>
</dbReference>